<dbReference type="Proteomes" id="UP000565441">
    <property type="component" value="Unassembled WGS sequence"/>
</dbReference>
<evidence type="ECO:0000313" key="3">
    <source>
        <dbReference type="Proteomes" id="UP000565441"/>
    </source>
</evidence>
<proteinExistence type="predicted"/>
<comment type="caution">
    <text evidence="2">The sequence shown here is derived from an EMBL/GenBank/DDBJ whole genome shotgun (WGS) entry which is preliminary data.</text>
</comment>
<protein>
    <submittedName>
        <fullName evidence="2">Uncharacterized protein</fullName>
    </submittedName>
</protein>
<accession>A0A8H5LXX2</accession>
<evidence type="ECO:0000313" key="2">
    <source>
        <dbReference type="EMBL" id="KAF5374105.1"/>
    </source>
</evidence>
<reference evidence="2 3" key="1">
    <citation type="journal article" date="2020" name="ISME J.">
        <title>Uncovering the hidden diversity of litter-decomposition mechanisms in mushroom-forming fungi.</title>
        <authorList>
            <person name="Floudas D."/>
            <person name="Bentzer J."/>
            <person name="Ahren D."/>
            <person name="Johansson T."/>
            <person name="Persson P."/>
            <person name="Tunlid A."/>
        </authorList>
    </citation>
    <scope>NUCLEOTIDE SEQUENCE [LARGE SCALE GENOMIC DNA]</scope>
    <source>
        <strain evidence="2 3">CBS 661.87</strain>
    </source>
</reference>
<evidence type="ECO:0000256" key="1">
    <source>
        <dbReference type="SAM" id="MobiDB-lite"/>
    </source>
</evidence>
<feature type="compositionally biased region" description="Basic and acidic residues" evidence="1">
    <location>
        <begin position="88"/>
        <end position="100"/>
    </location>
</feature>
<gene>
    <name evidence="2" type="ORF">D9615_008819</name>
</gene>
<dbReference type="EMBL" id="JAACJP010000037">
    <property type="protein sequence ID" value="KAF5374105.1"/>
    <property type="molecule type" value="Genomic_DNA"/>
</dbReference>
<dbReference type="AlphaFoldDB" id="A0A8H5LXX2"/>
<feature type="region of interest" description="Disordered" evidence="1">
    <location>
        <begin position="78"/>
        <end position="100"/>
    </location>
</feature>
<sequence length="100" mass="11093">MSCTRRQGSSAPHRLTWDCLKMGHAQFCFEHQLLYDAGGSCTTCAASERRAAERAGAMLAFKQAQSKRKPAIVVKFIGNASPSRPHGGPRENQRFLRETQ</sequence>
<name>A0A8H5LXX2_9AGAR</name>
<keyword evidence="3" id="KW-1185">Reference proteome</keyword>
<organism evidence="2 3">
    <name type="scientific">Tricholomella constricta</name>
    <dbReference type="NCBI Taxonomy" id="117010"/>
    <lineage>
        <taxon>Eukaryota</taxon>
        <taxon>Fungi</taxon>
        <taxon>Dikarya</taxon>
        <taxon>Basidiomycota</taxon>
        <taxon>Agaricomycotina</taxon>
        <taxon>Agaricomycetes</taxon>
        <taxon>Agaricomycetidae</taxon>
        <taxon>Agaricales</taxon>
        <taxon>Tricholomatineae</taxon>
        <taxon>Lyophyllaceae</taxon>
        <taxon>Tricholomella</taxon>
    </lineage>
</organism>